<dbReference type="InterPro" id="IPR010763">
    <property type="entry name" value="DgaF"/>
</dbReference>
<dbReference type="AlphaFoldDB" id="A0AAW7K0D9"/>
<dbReference type="Pfam" id="PF07071">
    <property type="entry name" value="KDGP_aldolase"/>
    <property type="match status" value="1"/>
</dbReference>
<gene>
    <name evidence="1" type="ORF">QVN40_05130</name>
</gene>
<dbReference type="RefSeq" id="WP_066829395.1">
    <property type="nucleotide sequence ID" value="NZ_CABKVW010000003.1"/>
</dbReference>
<protein>
    <submittedName>
        <fullName evidence="1">KDGP aldolase</fullName>
    </submittedName>
</protein>
<dbReference type="NCBIfam" id="TIGR03581">
    <property type="entry name" value="EF_0839"/>
    <property type="match status" value="1"/>
</dbReference>
<sequence>MATGINYYNDRVCLNVLAGSLDNAREIYEAAEKHVEVGVLTADYPDVPSAVEDMERYMDVLEGNLSVGLGGGNPNQWRAVAEVAKTVKAHHFNQAFCAVGWTRANVGNDDCHINAMVAPSGTPGLVRVSTGPLSRECAEPADIPVKTAIAIIKEMGGNSIKFFPMGGLKCADELKAVSEACAEADFCLEPTGGITPENFREIMQIILDAGVPKIIPHVYSSIIDKQTGCTKIDEVENLLAVVKELVG</sequence>
<evidence type="ECO:0000313" key="1">
    <source>
        <dbReference type="EMBL" id="MDN0069086.1"/>
    </source>
</evidence>
<comment type="caution">
    <text evidence="1">The sequence shown here is derived from an EMBL/GenBank/DDBJ whole genome shotgun (WGS) entry which is preliminary data.</text>
</comment>
<dbReference type="EMBL" id="JAUEIR010000004">
    <property type="protein sequence ID" value="MDN0069086.1"/>
    <property type="molecule type" value="Genomic_DNA"/>
</dbReference>
<dbReference type="Gene3D" id="3.20.20.70">
    <property type="entry name" value="Aldolase class I"/>
    <property type="match status" value="1"/>
</dbReference>
<reference evidence="1" key="1">
    <citation type="submission" date="2023-06" db="EMBL/GenBank/DDBJ databases">
        <authorList>
            <person name="Zeman M."/>
            <person name="Kubasova T."/>
            <person name="Jahodarova E."/>
            <person name="Nykrynova M."/>
            <person name="Rychlik I."/>
        </authorList>
    </citation>
    <scope>NUCLEOTIDE SEQUENCE</scope>
    <source>
        <strain evidence="1">15_COKtk</strain>
    </source>
</reference>
<proteinExistence type="predicted"/>
<dbReference type="InterPro" id="IPR013785">
    <property type="entry name" value="Aldolase_TIM"/>
</dbReference>
<organism evidence="1 2">
    <name type="scientific">Collinsella ihumii</name>
    <dbReference type="NCBI Taxonomy" id="1720204"/>
    <lineage>
        <taxon>Bacteria</taxon>
        <taxon>Bacillati</taxon>
        <taxon>Actinomycetota</taxon>
        <taxon>Coriobacteriia</taxon>
        <taxon>Coriobacteriales</taxon>
        <taxon>Coriobacteriaceae</taxon>
        <taxon>Collinsella</taxon>
    </lineage>
</organism>
<name>A0AAW7K0D9_9ACTN</name>
<dbReference type="NCBIfam" id="NF047796">
    <property type="entry name" value="DhDoxPGlucAldDagF"/>
    <property type="match status" value="1"/>
</dbReference>
<dbReference type="Proteomes" id="UP001168505">
    <property type="component" value="Unassembled WGS sequence"/>
</dbReference>
<accession>A0AAW7K0D9</accession>
<reference evidence="1" key="2">
    <citation type="submission" date="2023-08" db="EMBL/GenBank/DDBJ databases">
        <title>Identification and characterization of horizontal gene transfer across gut microbiota members of farm animals based on homology search.</title>
        <authorList>
            <person name="Schwarzerova J."/>
            <person name="Nykrynova M."/>
            <person name="Jureckova K."/>
            <person name="Cejkova D."/>
            <person name="Rychlik I."/>
        </authorList>
    </citation>
    <scope>NUCLEOTIDE SEQUENCE</scope>
    <source>
        <strain evidence="1">15_COKtk</strain>
    </source>
</reference>
<evidence type="ECO:0000313" key="2">
    <source>
        <dbReference type="Proteomes" id="UP001168505"/>
    </source>
</evidence>